<comment type="cofactor">
    <cofactor evidence="12">
        <name>Mg(2+)</name>
        <dbReference type="ChEBI" id="CHEBI:18420"/>
    </cofactor>
    <text evidence="12">Binds 3 Mg(2+) ions per subunit.</text>
</comment>
<evidence type="ECO:0000256" key="10">
    <source>
        <dbReference type="ARBA" id="ARBA00051362"/>
    </source>
</evidence>
<dbReference type="Gene3D" id="3.40.1190.20">
    <property type="match status" value="1"/>
</dbReference>
<dbReference type="CDD" id="cd01168">
    <property type="entry name" value="adenosine_kinase"/>
    <property type="match status" value="1"/>
</dbReference>
<evidence type="ECO:0000313" key="15">
    <source>
        <dbReference type="Proteomes" id="UP000051574"/>
    </source>
</evidence>
<feature type="domain" description="Carbohydrate kinase PfkB" evidence="13">
    <location>
        <begin position="29"/>
        <end position="270"/>
    </location>
</feature>
<evidence type="ECO:0000313" key="14">
    <source>
        <dbReference type="EMBL" id="KRT82695.1"/>
    </source>
</evidence>
<evidence type="ECO:0000256" key="3">
    <source>
        <dbReference type="ARBA" id="ARBA00012119"/>
    </source>
</evidence>
<dbReference type="GO" id="GO:0004001">
    <property type="term" value="F:adenosine kinase activity"/>
    <property type="evidence" value="ECO:0007669"/>
    <property type="project" value="UniProtKB-UniRule"/>
</dbReference>
<comment type="function">
    <text evidence="12">ATP dependent phosphorylation of adenosine and other related nucleoside analogs to monophosphate derivatives.</text>
</comment>
<evidence type="ECO:0000259" key="13">
    <source>
        <dbReference type="Pfam" id="PF00294"/>
    </source>
</evidence>
<dbReference type="InterPro" id="IPR029056">
    <property type="entry name" value="Ribokinase-like"/>
</dbReference>
<dbReference type="GO" id="GO:0044209">
    <property type="term" value="P:AMP salvage"/>
    <property type="evidence" value="ECO:0007669"/>
    <property type="project" value="UniProtKB-UniRule"/>
</dbReference>
<dbReference type="EC" id="2.7.1.20" evidence="3 12"/>
<comment type="subunit">
    <text evidence="12">Monomer.</text>
</comment>
<keyword evidence="15" id="KW-1185">Reference proteome</keyword>
<evidence type="ECO:0000256" key="11">
    <source>
        <dbReference type="ARBA" id="ARBA00068771"/>
    </source>
</evidence>
<keyword evidence="4 12" id="KW-0808">Transferase</keyword>
<evidence type="ECO:0000256" key="9">
    <source>
        <dbReference type="ARBA" id="ARBA00022842"/>
    </source>
</evidence>
<dbReference type="Gene3D" id="3.30.1110.10">
    <property type="match status" value="1"/>
</dbReference>
<feature type="non-terminal residue" evidence="14">
    <location>
        <position position="271"/>
    </location>
</feature>
<evidence type="ECO:0000256" key="6">
    <source>
        <dbReference type="ARBA" id="ARBA00022741"/>
    </source>
</evidence>
<keyword evidence="6 12" id="KW-0547">Nucleotide-binding</keyword>
<dbReference type="GO" id="GO:0006166">
    <property type="term" value="P:purine ribonucleoside salvage"/>
    <property type="evidence" value="ECO:0007669"/>
    <property type="project" value="UniProtKB-KW"/>
</dbReference>
<keyword evidence="5 12" id="KW-0660">Purine salvage</keyword>
<keyword evidence="12" id="KW-0539">Nucleus</keyword>
<evidence type="ECO:0000256" key="8">
    <source>
        <dbReference type="ARBA" id="ARBA00022840"/>
    </source>
</evidence>
<comment type="caution">
    <text evidence="14">The sequence shown here is derived from an EMBL/GenBank/DDBJ whole genome shotgun (WGS) entry which is preliminary data.</text>
</comment>
<evidence type="ECO:0000256" key="4">
    <source>
        <dbReference type="ARBA" id="ARBA00022679"/>
    </source>
</evidence>
<dbReference type="InterPro" id="IPR001805">
    <property type="entry name" value="Adenokinase"/>
</dbReference>
<dbReference type="GO" id="GO:0006144">
    <property type="term" value="P:purine nucleobase metabolic process"/>
    <property type="evidence" value="ECO:0007669"/>
    <property type="project" value="TreeGrafter"/>
</dbReference>
<dbReference type="PRINTS" id="PR00989">
    <property type="entry name" value="ADENOKINASE"/>
</dbReference>
<name>A0A0T6B793_9SCAR</name>
<dbReference type="GO" id="GO:0005634">
    <property type="term" value="C:nucleus"/>
    <property type="evidence" value="ECO:0007669"/>
    <property type="project" value="UniProtKB-SubCell"/>
</dbReference>
<dbReference type="AlphaFoldDB" id="A0A0T6B793"/>
<dbReference type="Pfam" id="PF00294">
    <property type="entry name" value="PfkB"/>
    <property type="match status" value="1"/>
</dbReference>
<dbReference type="EMBL" id="LJIG01009630">
    <property type="protein sequence ID" value="KRT82695.1"/>
    <property type="molecule type" value="Genomic_DNA"/>
</dbReference>
<evidence type="ECO:0000256" key="1">
    <source>
        <dbReference type="ARBA" id="ARBA00004801"/>
    </source>
</evidence>
<comment type="catalytic activity">
    <reaction evidence="10 12">
        <text>adenosine + ATP = AMP + ADP + H(+)</text>
        <dbReference type="Rhea" id="RHEA:20824"/>
        <dbReference type="ChEBI" id="CHEBI:15378"/>
        <dbReference type="ChEBI" id="CHEBI:16335"/>
        <dbReference type="ChEBI" id="CHEBI:30616"/>
        <dbReference type="ChEBI" id="CHEBI:456215"/>
        <dbReference type="ChEBI" id="CHEBI:456216"/>
        <dbReference type="EC" id="2.7.1.20"/>
    </reaction>
</comment>
<dbReference type="GO" id="GO:0005829">
    <property type="term" value="C:cytosol"/>
    <property type="evidence" value="ECO:0007669"/>
    <property type="project" value="TreeGrafter"/>
</dbReference>
<dbReference type="GO" id="GO:0005524">
    <property type="term" value="F:ATP binding"/>
    <property type="evidence" value="ECO:0007669"/>
    <property type="project" value="UniProtKB-UniRule"/>
</dbReference>
<comment type="pathway">
    <text evidence="1 12">Purine metabolism; AMP biosynthesis via salvage pathway; AMP from adenosine: step 1/1.</text>
</comment>
<evidence type="ECO:0000256" key="5">
    <source>
        <dbReference type="ARBA" id="ARBA00022726"/>
    </source>
</evidence>
<dbReference type="FunFam" id="3.40.1190.20:FF:000076">
    <property type="entry name" value="Adenosine kinase"/>
    <property type="match status" value="1"/>
</dbReference>
<gene>
    <name evidence="14" type="ORF">AMK59_4456</name>
</gene>
<evidence type="ECO:0000256" key="2">
    <source>
        <dbReference type="ARBA" id="ARBA00010688"/>
    </source>
</evidence>
<organism evidence="14 15">
    <name type="scientific">Oryctes borbonicus</name>
    <dbReference type="NCBI Taxonomy" id="1629725"/>
    <lineage>
        <taxon>Eukaryota</taxon>
        <taxon>Metazoa</taxon>
        <taxon>Ecdysozoa</taxon>
        <taxon>Arthropoda</taxon>
        <taxon>Hexapoda</taxon>
        <taxon>Insecta</taxon>
        <taxon>Pterygota</taxon>
        <taxon>Neoptera</taxon>
        <taxon>Endopterygota</taxon>
        <taxon>Coleoptera</taxon>
        <taxon>Polyphaga</taxon>
        <taxon>Scarabaeiformia</taxon>
        <taxon>Scarabaeidae</taxon>
        <taxon>Dynastinae</taxon>
        <taxon>Oryctes</taxon>
    </lineage>
</organism>
<accession>A0A0T6B793</accession>
<keyword evidence="8 12" id="KW-0067">ATP-binding</keyword>
<dbReference type="InterPro" id="IPR011611">
    <property type="entry name" value="PfkB_dom"/>
</dbReference>
<dbReference type="SUPFAM" id="SSF53613">
    <property type="entry name" value="Ribokinase-like"/>
    <property type="match status" value="1"/>
</dbReference>
<keyword evidence="7 12" id="KW-0418">Kinase</keyword>
<dbReference type="OrthoDB" id="432447at2759"/>
<proteinExistence type="inferred from homology"/>
<protein>
    <recommendedName>
        <fullName evidence="11 12">Adenosine kinase</fullName>
        <shortName evidence="12">AK</shortName>
        <ecNumber evidence="3 12">2.7.1.20</ecNumber>
    </recommendedName>
    <alternativeName>
        <fullName evidence="12">Adenosine 5'-phosphotransferase</fullName>
    </alternativeName>
</protein>
<comment type="subcellular location">
    <subcellularLocation>
        <location evidence="12">Nucleus</location>
    </subcellularLocation>
</comment>
<evidence type="ECO:0000256" key="7">
    <source>
        <dbReference type="ARBA" id="ARBA00022777"/>
    </source>
</evidence>
<reference evidence="14 15" key="1">
    <citation type="submission" date="2015-09" db="EMBL/GenBank/DDBJ databases">
        <title>Draft genome of the scarab beetle Oryctes borbonicus.</title>
        <authorList>
            <person name="Meyer J.M."/>
            <person name="Markov G.V."/>
            <person name="Baskaran P."/>
            <person name="Herrmann M."/>
            <person name="Sommer R.J."/>
            <person name="Roedelsperger C."/>
        </authorList>
    </citation>
    <scope>NUCLEOTIDE SEQUENCE [LARGE SCALE GENOMIC DNA]</scope>
    <source>
        <strain evidence="14">OB123</strain>
        <tissue evidence="14">Whole animal</tissue>
    </source>
</reference>
<dbReference type="Proteomes" id="UP000051574">
    <property type="component" value="Unassembled WGS sequence"/>
</dbReference>
<dbReference type="PANTHER" id="PTHR45769">
    <property type="entry name" value="ADENOSINE KINASE"/>
    <property type="match status" value="1"/>
</dbReference>
<sequence>MESTTLREGMLLGMGNPLLDVSAVVDEEFLEKYDLKPNNAILAQEKHEYICEDLIKKYNAEFIAGGSVQNSLCVAQWVLDKPKITTFFGCVGTDKYSEILEKKARSNGVNVQYQYINTVPTGTCAVLLTGDNRSLCADLAAANHFTIDHIRKPENRKYIDDALYYYVSGFFLTVSPESILEVAKCAFLNNRPFLMNLSAPFISQFYKEPLMQVMPYIDVLFGNETEAATFATEQSFGTSDLKEIARRICKLPKQNEKRRRVCIITTGDKPV</sequence>
<dbReference type="UniPathway" id="UPA00588">
    <property type="reaction ID" value="UER00659"/>
</dbReference>
<evidence type="ECO:0000256" key="12">
    <source>
        <dbReference type="RuleBase" id="RU368116"/>
    </source>
</evidence>
<dbReference type="PANTHER" id="PTHR45769:SF3">
    <property type="entry name" value="ADENOSINE KINASE"/>
    <property type="match status" value="1"/>
</dbReference>
<keyword evidence="9 12" id="KW-0460">Magnesium</keyword>
<comment type="similarity">
    <text evidence="2 12">Belongs to the carbohydrate kinase PfkB family.</text>
</comment>